<dbReference type="InterPro" id="IPR050671">
    <property type="entry name" value="CD300_family_receptors"/>
</dbReference>
<evidence type="ECO:0000256" key="1">
    <source>
        <dbReference type="ARBA" id="ARBA00004370"/>
    </source>
</evidence>
<dbReference type="EMBL" id="JAGEUA010000002">
    <property type="protein sequence ID" value="KAL1005047.1"/>
    <property type="molecule type" value="Genomic_DNA"/>
</dbReference>
<keyword evidence="5" id="KW-0732">Signal</keyword>
<dbReference type="Pfam" id="PF07686">
    <property type="entry name" value="V-set"/>
    <property type="match status" value="1"/>
</dbReference>
<protein>
    <recommendedName>
        <fullName evidence="6">Ig-like domain-containing protein</fullName>
    </recommendedName>
</protein>
<dbReference type="PANTHER" id="PTHR11860">
    <property type="entry name" value="POLYMERIC-IMMUNOGLOBULIN RECEPTOR"/>
    <property type="match status" value="1"/>
</dbReference>
<dbReference type="InterPro" id="IPR003599">
    <property type="entry name" value="Ig_sub"/>
</dbReference>
<evidence type="ECO:0000256" key="3">
    <source>
        <dbReference type="ARBA" id="ARBA00023136"/>
    </source>
</evidence>
<dbReference type="InterPro" id="IPR036179">
    <property type="entry name" value="Ig-like_dom_sf"/>
</dbReference>
<evidence type="ECO:0000256" key="4">
    <source>
        <dbReference type="SAM" id="Phobius"/>
    </source>
</evidence>
<feature type="signal peptide" evidence="5">
    <location>
        <begin position="1"/>
        <end position="18"/>
    </location>
</feature>
<accession>A0ABD0XB88</accession>
<name>A0ABD0XB88_UMBPY</name>
<evidence type="ECO:0000313" key="7">
    <source>
        <dbReference type="EMBL" id="KAL1005047.1"/>
    </source>
</evidence>
<keyword evidence="8" id="KW-1185">Reference proteome</keyword>
<comment type="subcellular location">
    <subcellularLocation>
        <location evidence="1">Membrane</location>
    </subcellularLocation>
</comment>
<evidence type="ECO:0000256" key="5">
    <source>
        <dbReference type="SAM" id="SignalP"/>
    </source>
</evidence>
<sequence length="286" mass="31203">MKIIHVVCYLLSALCLEASPYRELEEGYEGGNVTFQCSQSRGRLHSNNIYFFKFSGKGDNGDILVQAKDTKKVTQGRYSLENTGGGSLTVTIRELKKSDSGLYKCQVKWIDGAVHLIVKDALPITALPILEVPHINLRPFQTTSNIPTTFPNLPATSAHHATPGPIRNHTPTGPIRGHLSSRAGPTDAASVHLHTPEPALSVHLHTTEPALLTTEEGGTPIIMVCWGPPVLFTPGIIMVCVSLSVLVLALILLLIYKRKRDRKASNSPTQNFTYKTLNTALNSSTY</sequence>
<keyword evidence="3 4" id="KW-0472">Membrane</keyword>
<keyword evidence="4" id="KW-1133">Transmembrane helix</keyword>
<keyword evidence="2 4" id="KW-0812">Transmembrane</keyword>
<evidence type="ECO:0000313" key="8">
    <source>
        <dbReference type="Proteomes" id="UP001557470"/>
    </source>
</evidence>
<comment type="caution">
    <text evidence="7">The sequence shown here is derived from an EMBL/GenBank/DDBJ whole genome shotgun (WGS) entry which is preliminary data.</text>
</comment>
<evidence type="ECO:0000256" key="2">
    <source>
        <dbReference type="ARBA" id="ARBA00022692"/>
    </source>
</evidence>
<dbReference type="SMART" id="SM00409">
    <property type="entry name" value="IG"/>
    <property type="match status" value="1"/>
</dbReference>
<dbReference type="GO" id="GO:0016020">
    <property type="term" value="C:membrane"/>
    <property type="evidence" value="ECO:0007669"/>
    <property type="project" value="UniProtKB-SubCell"/>
</dbReference>
<dbReference type="InterPro" id="IPR013106">
    <property type="entry name" value="Ig_V-set"/>
</dbReference>
<gene>
    <name evidence="7" type="ORF">UPYG_G00053820</name>
</gene>
<feature type="chain" id="PRO_5044790141" description="Ig-like domain-containing protein" evidence="5">
    <location>
        <begin position="19"/>
        <end position="286"/>
    </location>
</feature>
<dbReference type="SUPFAM" id="SSF48726">
    <property type="entry name" value="Immunoglobulin"/>
    <property type="match status" value="1"/>
</dbReference>
<reference evidence="7 8" key="1">
    <citation type="submission" date="2024-06" db="EMBL/GenBank/DDBJ databases">
        <authorList>
            <person name="Pan Q."/>
            <person name="Wen M."/>
            <person name="Jouanno E."/>
            <person name="Zahm M."/>
            <person name="Klopp C."/>
            <person name="Cabau C."/>
            <person name="Louis A."/>
            <person name="Berthelot C."/>
            <person name="Parey E."/>
            <person name="Roest Crollius H."/>
            <person name="Montfort J."/>
            <person name="Robinson-Rechavi M."/>
            <person name="Bouchez O."/>
            <person name="Lampietro C."/>
            <person name="Lopez Roques C."/>
            <person name="Donnadieu C."/>
            <person name="Postlethwait J."/>
            <person name="Bobe J."/>
            <person name="Verreycken H."/>
            <person name="Guiguen Y."/>
        </authorList>
    </citation>
    <scope>NUCLEOTIDE SEQUENCE [LARGE SCALE GENOMIC DNA]</scope>
    <source>
        <strain evidence="7">Up_M1</strain>
        <tissue evidence="7">Testis</tissue>
    </source>
</reference>
<dbReference type="Proteomes" id="UP001557470">
    <property type="component" value="Unassembled WGS sequence"/>
</dbReference>
<proteinExistence type="predicted"/>
<feature type="domain" description="Ig-like" evidence="6">
    <location>
        <begin position="20"/>
        <end position="107"/>
    </location>
</feature>
<organism evidence="7 8">
    <name type="scientific">Umbra pygmaea</name>
    <name type="common">Eastern mudminnow</name>
    <dbReference type="NCBI Taxonomy" id="75934"/>
    <lineage>
        <taxon>Eukaryota</taxon>
        <taxon>Metazoa</taxon>
        <taxon>Chordata</taxon>
        <taxon>Craniata</taxon>
        <taxon>Vertebrata</taxon>
        <taxon>Euteleostomi</taxon>
        <taxon>Actinopterygii</taxon>
        <taxon>Neopterygii</taxon>
        <taxon>Teleostei</taxon>
        <taxon>Protacanthopterygii</taxon>
        <taxon>Esociformes</taxon>
        <taxon>Umbridae</taxon>
        <taxon>Umbra</taxon>
    </lineage>
</organism>
<dbReference type="AlphaFoldDB" id="A0ABD0XB88"/>
<feature type="transmembrane region" description="Helical" evidence="4">
    <location>
        <begin position="231"/>
        <end position="256"/>
    </location>
</feature>
<dbReference type="InterPro" id="IPR007110">
    <property type="entry name" value="Ig-like_dom"/>
</dbReference>
<dbReference type="InterPro" id="IPR013783">
    <property type="entry name" value="Ig-like_fold"/>
</dbReference>
<dbReference type="Gene3D" id="2.60.40.10">
    <property type="entry name" value="Immunoglobulins"/>
    <property type="match status" value="1"/>
</dbReference>
<dbReference type="PROSITE" id="PS50835">
    <property type="entry name" value="IG_LIKE"/>
    <property type="match status" value="1"/>
</dbReference>
<evidence type="ECO:0000259" key="6">
    <source>
        <dbReference type="PROSITE" id="PS50835"/>
    </source>
</evidence>
<dbReference type="PANTHER" id="PTHR11860:SF87">
    <property type="entry name" value="CMRF35-LIKE MOLECULE 8"/>
    <property type="match status" value="1"/>
</dbReference>